<dbReference type="GO" id="GO:0003964">
    <property type="term" value="F:RNA-directed DNA polymerase activity"/>
    <property type="evidence" value="ECO:0007669"/>
    <property type="project" value="UniProtKB-KW"/>
</dbReference>
<dbReference type="OrthoDB" id="145694at2759"/>
<organism evidence="2 3">
    <name type="scientific">Phytophthora megakarya</name>
    <dbReference type="NCBI Taxonomy" id="4795"/>
    <lineage>
        <taxon>Eukaryota</taxon>
        <taxon>Sar</taxon>
        <taxon>Stramenopiles</taxon>
        <taxon>Oomycota</taxon>
        <taxon>Peronosporomycetes</taxon>
        <taxon>Peronosporales</taxon>
        <taxon>Peronosporaceae</taxon>
        <taxon>Phytophthora</taxon>
    </lineage>
</organism>
<dbReference type="AlphaFoldDB" id="A0A225VVN0"/>
<evidence type="ECO:0000256" key="1">
    <source>
        <dbReference type="SAM" id="MobiDB-lite"/>
    </source>
</evidence>
<name>A0A225VVN0_9STRA</name>
<sequence>MTSMTKRADSLQVLADSDVSNNLFDSNVCRCWTSRTSMCLEVSWNARAVTTPGVVDRRGVSGQGPDTTKEYSAVRLRGDKGVSTPGVATHCSAVRRRGNDNASTPGVDATSCVDGCKRPALKLACCRAAGLHEVGHDQAGLDDACPRVQEPARGRPQTGMSAGGIKEHSSMAGPGRNASDSGIHKKK</sequence>
<evidence type="ECO:0000313" key="2">
    <source>
        <dbReference type="EMBL" id="OWZ09405.1"/>
    </source>
</evidence>
<proteinExistence type="predicted"/>
<dbReference type="Proteomes" id="UP000198211">
    <property type="component" value="Unassembled WGS sequence"/>
</dbReference>
<comment type="caution">
    <text evidence="2">The sequence shown here is derived from an EMBL/GenBank/DDBJ whole genome shotgun (WGS) entry which is preliminary data.</text>
</comment>
<dbReference type="EMBL" id="NBNE01002804">
    <property type="protein sequence ID" value="OWZ09405.1"/>
    <property type="molecule type" value="Genomic_DNA"/>
</dbReference>
<protein>
    <submittedName>
        <fullName evidence="2">Reverse transcriptase</fullName>
    </submittedName>
</protein>
<keyword evidence="2" id="KW-0808">Transferase</keyword>
<keyword evidence="2" id="KW-0548">Nucleotidyltransferase</keyword>
<accession>A0A225VVN0</accession>
<evidence type="ECO:0000313" key="3">
    <source>
        <dbReference type="Proteomes" id="UP000198211"/>
    </source>
</evidence>
<gene>
    <name evidence="2" type="ORF">PHMEG_00017896</name>
</gene>
<keyword evidence="2" id="KW-0695">RNA-directed DNA polymerase</keyword>
<keyword evidence="3" id="KW-1185">Reference proteome</keyword>
<reference evidence="3" key="1">
    <citation type="submission" date="2017-03" db="EMBL/GenBank/DDBJ databases">
        <title>Phytopthora megakarya and P. palmivora, two closely related causual agents of cacao black pod achieved similar genome size and gene model numbers by different mechanisms.</title>
        <authorList>
            <person name="Ali S."/>
            <person name="Shao J."/>
            <person name="Larry D.J."/>
            <person name="Kronmiller B."/>
            <person name="Shen D."/>
            <person name="Strem M.D."/>
            <person name="Melnick R.L."/>
            <person name="Guiltinan M.J."/>
            <person name="Tyler B.M."/>
            <person name="Meinhardt L.W."/>
            <person name="Bailey B.A."/>
        </authorList>
    </citation>
    <scope>NUCLEOTIDE SEQUENCE [LARGE SCALE GENOMIC DNA]</scope>
    <source>
        <strain evidence="3">zdho120</strain>
    </source>
</reference>
<feature type="region of interest" description="Disordered" evidence="1">
    <location>
        <begin position="146"/>
        <end position="187"/>
    </location>
</feature>